<name>A0A6I6DA98_9FIRM</name>
<dbReference type="GO" id="GO:0005737">
    <property type="term" value="C:cytoplasm"/>
    <property type="evidence" value="ECO:0007669"/>
    <property type="project" value="TreeGrafter"/>
</dbReference>
<dbReference type="Proteomes" id="UP000426444">
    <property type="component" value="Chromosome"/>
</dbReference>
<gene>
    <name evidence="1" type="ORF">SYNTR_0726</name>
</gene>
<dbReference type="PANTHER" id="PTHR21621">
    <property type="entry name" value="RIBOSOMAL PROTEIN S6 MODIFICATION PROTEIN"/>
    <property type="match status" value="1"/>
</dbReference>
<organism evidence="1 2">
    <name type="scientific">Candidatus Syntrophocurvum alkaliphilum</name>
    <dbReference type="NCBI Taxonomy" id="2293317"/>
    <lineage>
        <taxon>Bacteria</taxon>
        <taxon>Bacillati</taxon>
        <taxon>Bacillota</taxon>
        <taxon>Clostridia</taxon>
        <taxon>Eubacteriales</taxon>
        <taxon>Syntrophomonadaceae</taxon>
        <taxon>Candidatus Syntrophocurvum</taxon>
    </lineage>
</organism>
<proteinExistence type="predicted"/>
<dbReference type="InterPro" id="IPR026838">
    <property type="entry name" value="YheC/D"/>
</dbReference>
<dbReference type="AlphaFoldDB" id="A0A6I6DA98"/>
<dbReference type="GO" id="GO:0043774">
    <property type="term" value="F:coenzyme F420-2 alpha-glutamyl ligase activity"/>
    <property type="evidence" value="ECO:0007669"/>
    <property type="project" value="TreeGrafter"/>
</dbReference>
<evidence type="ECO:0000313" key="2">
    <source>
        <dbReference type="Proteomes" id="UP000426444"/>
    </source>
</evidence>
<dbReference type="EMBL" id="CP046457">
    <property type="protein sequence ID" value="QGT99319.1"/>
    <property type="molecule type" value="Genomic_DNA"/>
</dbReference>
<reference evidence="2" key="1">
    <citation type="journal article" date="2019" name="Microbiology">
        <title>Complete Genome Sequence of an Uncultured Bacterium of the Candidate Phylum Bipolaricaulota.</title>
        <authorList>
            <person name="Kadnikov V.V."/>
            <person name="Mardanov A.V."/>
            <person name="Beletsky A.V."/>
            <person name="Frank Y.A."/>
            <person name="Karnachuk O.V."/>
            <person name="Ravin N.V."/>
        </authorList>
    </citation>
    <scope>NUCLEOTIDE SEQUENCE [LARGE SCALE GENOMIC DNA]</scope>
</reference>
<evidence type="ECO:0000313" key="1">
    <source>
        <dbReference type="EMBL" id="QGT99319.1"/>
    </source>
</evidence>
<dbReference type="OrthoDB" id="1809801at2"/>
<keyword evidence="2" id="KW-1185">Reference proteome</keyword>
<protein>
    <recommendedName>
        <fullName evidence="3">ATP-grasp domain-containing protein</fullName>
    </recommendedName>
</protein>
<evidence type="ECO:0008006" key="3">
    <source>
        <dbReference type="Google" id="ProtNLM"/>
    </source>
</evidence>
<sequence length="449" mass="51729">MYGFTMVNVAANPKGKEKIIQFDKKTAEKLKLKSGDEVLFCFGQQKSSLIVEIRNTKSNINIFLTNKDIKYFKLIVPKKYGINVKGNQIKLGPVVGVMADLFKQKAKPFGPQSFFIKQMITNGDNIGVFCFAFCPYNINLDKKIIRGYTYKNNKWFKSTFPLPDVIFPRERGYSHTNLKVRSKLEQLGCYFLNPPLIGKWETYQILSKNPMLLKYLPETELINNFNQINKMVKKHGAVYIKPVKGSQGRNIIRLRKKRNSSYEYKYEINNHTTTGSAIDIHHLRRQLSSIMGNKRFIVQKEIDLLRNRDHIIDLRIFVQKDHTGKWSITGKACRVGRLGSITSNISSGGKGYKVESMLMRHFPDKELREKILHDINYVSIESVKSLERAIGKIGEMGVDIGVDKKGKVWFIEANMRPARHVFNLIGETDTRLQSVIKPLLYSRYLAGFR</sequence>
<dbReference type="SUPFAM" id="SSF56059">
    <property type="entry name" value="Glutathione synthetase ATP-binding domain-like"/>
    <property type="match status" value="1"/>
</dbReference>
<accession>A0A6I6DA98</accession>
<dbReference type="KEGG" id="salq:SYNTR_0726"/>
<dbReference type="PANTHER" id="PTHR21621:SF2">
    <property type="entry name" value="COENZYME GAMMA-F420-2:ALPHA-L-GLUTAMATE LIGASE"/>
    <property type="match status" value="1"/>
</dbReference>
<dbReference type="RefSeq" id="WP_156203229.1">
    <property type="nucleotide sequence ID" value="NZ_CP046457.1"/>
</dbReference>
<dbReference type="Pfam" id="PF14398">
    <property type="entry name" value="ATPgrasp_YheCD"/>
    <property type="match status" value="1"/>
</dbReference>
<dbReference type="Gene3D" id="3.30.470.20">
    <property type="entry name" value="ATP-grasp fold, B domain"/>
    <property type="match status" value="1"/>
</dbReference>